<reference evidence="8 9" key="1">
    <citation type="submission" date="2019-03" db="EMBL/GenBank/DDBJ databases">
        <title>Draft genome sequence of Xylaria hypoxylon DSM 108379, a ubiquitous saprotrophic-parasitic fungi on hardwood.</title>
        <authorList>
            <person name="Buettner E."/>
            <person name="Leonhardt S."/>
            <person name="Gebauer A.M."/>
            <person name="Liers C."/>
            <person name="Hofrichter M."/>
            <person name="Kellner H."/>
        </authorList>
    </citation>
    <scope>NUCLEOTIDE SEQUENCE [LARGE SCALE GENOMIC DNA]</scope>
    <source>
        <strain evidence="8 9">DSM 108379</strain>
    </source>
</reference>
<comment type="similarity">
    <text evidence="2">Belongs to the major facilitator superfamily. TCR/Tet family.</text>
</comment>
<keyword evidence="5 7" id="KW-1133">Transmembrane helix</keyword>
<evidence type="ECO:0000256" key="1">
    <source>
        <dbReference type="ARBA" id="ARBA00004141"/>
    </source>
</evidence>
<dbReference type="InterPro" id="IPR036259">
    <property type="entry name" value="MFS_trans_sf"/>
</dbReference>
<dbReference type="SUPFAM" id="SSF103473">
    <property type="entry name" value="MFS general substrate transporter"/>
    <property type="match status" value="1"/>
</dbReference>
<feature type="transmembrane region" description="Helical" evidence="7">
    <location>
        <begin position="62"/>
        <end position="81"/>
    </location>
</feature>
<organism evidence="8 9">
    <name type="scientific">Xylaria hypoxylon</name>
    <dbReference type="NCBI Taxonomy" id="37992"/>
    <lineage>
        <taxon>Eukaryota</taxon>
        <taxon>Fungi</taxon>
        <taxon>Dikarya</taxon>
        <taxon>Ascomycota</taxon>
        <taxon>Pezizomycotina</taxon>
        <taxon>Sordariomycetes</taxon>
        <taxon>Xylariomycetidae</taxon>
        <taxon>Xylariales</taxon>
        <taxon>Xylariaceae</taxon>
        <taxon>Xylaria</taxon>
    </lineage>
</organism>
<comment type="subcellular location">
    <subcellularLocation>
        <location evidence="1">Membrane</location>
        <topology evidence="1">Multi-pass membrane protein</topology>
    </subcellularLocation>
</comment>
<dbReference type="PANTHER" id="PTHR23501">
    <property type="entry name" value="MAJOR FACILITATOR SUPERFAMILY"/>
    <property type="match status" value="1"/>
</dbReference>
<feature type="transmembrane region" description="Helical" evidence="7">
    <location>
        <begin position="34"/>
        <end position="55"/>
    </location>
</feature>
<dbReference type="EMBL" id="SKBN01000011">
    <property type="protein sequence ID" value="TGJ87635.1"/>
    <property type="molecule type" value="Genomic_DNA"/>
</dbReference>
<evidence type="ECO:0000256" key="6">
    <source>
        <dbReference type="ARBA" id="ARBA00023136"/>
    </source>
</evidence>
<dbReference type="OrthoDB" id="10021397at2759"/>
<gene>
    <name evidence="8" type="ORF">E0Z10_g1102</name>
</gene>
<accession>A0A4Z0Z805</accession>
<keyword evidence="9" id="KW-1185">Reference proteome</keyword>
<dbReference type="PANTHER" id="PTHR23501:SF12">
    <property type="entry name" value="MAJOR FACILITATOR SUPERFAMILY (MFS) PROFILE DOMAIN-CONTAINING PROTEIN-RELATED"/>
    <property type="match status" value="1"/>
</dbReference>
<protein>
    <recommendedName>
        <fullName evidence="10">Major facilitator superfamily (MFS) profile domain-containing protein</fullName>
    </recommendedName>
</protein>
<feature type="transmembrane region" description="Helical" evidence="7">
    <location>
        <begin position="126"/>
        <end position="149"/>
    </location>
</feature>
<evidence type="ECO:0000256" key="4">
    <source>
        <dbReference type="ARBA" id="ARBA00022692"/>
    </source>
</evidence>
<name>A0A4Z0Z805_9PEZI</name>
<feature type="transmembrane region" description="Helical" evidence="7">
    <location>
        <begin position="93"/>
        <end position="114"/>
    </location>
</feature>
<evidence type="ECO:0000256" key="5">
    <source>
        <dbReference type="ARBA" id="ARBA00022989"/>
    </source>
</evidence>
<evidence type="ECO:0000256" key="7">
    <source>
        <dbReference type="SAM" id="Phobius"/>
    </source>
</evidence>
<sequence>MFVATAAASTSIFVPVYFIPLYYQFVRSDDALQAGINLLPFIAFNVALALANGAVMGKKPYYMPWYVFAGIFCITGSALLYTVDENTSDAQIWGYSIILGAGSGAFIQLSFTVVQHKVEHSLVPVAVGFCTLAQLAGPGIALVVSNAVFLNEAISGLHAISPDVSRSEILEAISIASSGGIPSFTPEQQTKALHVIVKAMSKSYIISLAAGGLTLIMSLFMKPERLFSKGSSGVSS</sequence>
<keyword evidence="4 7" id="KW-0812">Transmembrane</keyword>
<evidence type="ECO:0008006" key="10">
    <source>
        <dbReference type="Google" id="ProtNLM"/>
    </source>
</evidence>
<proteinExistence type="inferred from homology"/>
<evidence type="ECO:0000313" key="9">
    <source>
        <dbReference type="Proteomes" id="UP000297716"/>
    </source>
</evidence>
<dbReference type="AlphaFoldDB" id="A0A4Z0Z805"/>
<evidence type="ECO:0000256" key="3">
    <source>
        <dbReference type="ARBA" id="ARBA00022448"/>
    </source>
</evidence>
<feature type="transmembrane region" description="Helical" evidence="7">
    <location>
        <begin position="203"/>
        <end position="221"/>
    </location>
</feature>
<evidence type="ECO:0000256" key="2">
    <source>
        <dbReference type="ARBA" id="ARBA00007520"/>
    </source>
</evidence>
<dbReference type="Proteomes" id="UP000297716">
    <property type="component" value="Unassembled WGS sequence"/>
</dbReference>
<evidence type="ECO:0000313" key="8">
    <source>
        <dbReference type="EMBL" id="TGJ87635.1"/>
    </source>
</evidence>
<keyword evidence="3" id="KW-0813">Transport</keyword>
<dbReference type="GO" id="GO:0005886">
    <property type="term" value="C:plasma membrane"/>
    <property type="evidence" value="ECO:0007669"/>
    <property type="project" value="TreeGrafter"/>
</dbReference>
<comment type="caution">
    <text evidence="8">The sequence shown here is derived from an EMBL/GenBank/DDBJ whole genome shotgun (WGS) entry which is preliminary data.</text>
</comment>
<dbReference type="GO" id="GO:0022857">
    <property type="term" value="F:transmembrane transporter activity"/>
    <property type="evidence" value="ECO:0007669"/>
    <property type="project" value="TreeGrafter"/>
</dbReference>
<keyword evidence="6 7" id="KW-0472">Membrane</keyword>